<gene>
    <name evidence="1" type="ORF">T05_9215</name>
</gene>
<reference evidence="1 2" key="1">
    <citation type="submission" date="2015-01" db="EMBL/GenBank/DDBJ databases">
        <title>Evolution of Trichinella species and genotypes.</title>
        <authorList>
            <person name="Korhonen P.K."/>
            <person name="Edoardo P."/>
            <person name="Giuseppe L.R."/>
            <person name="Gasser R.B."/>
        </authorList>
    </citation>
    <scope>NUCLEOTIDE SEQUENCE [LARGE SCALE GENOMIC DNA]</scope>
    <source>
        <strain evidence="1">ISS417</strain>
    </source>
</reference>
<evidence type="ECO:0000313" key="2">
    <source>
        <dbReference type="Proteomes" id="UP000055048"/>
    </source>
</evidence>
<evidence type="ECO:0000313" key="1">
    <source>
        <dbReference type="EMBL" id="KRX35177.1"/>
    </source>
</evidence>
<dbReference type="EMBL" id="JYDJ01000465">
    <property type="protein sequence ID" value="KRX35177.1"/>
    <property type="molecule type" value="Genomic_DNA"/>
</dbReference>
<sequence length="210" mass="25263">MYPVNIIEMESIEVSCDARFRVQSLYCNIWLRLDRSKFVRFNESSKLVMNNNIERCEQHIVYTMISLQNHFEFSNKDFETPVEFNDHVKPRYQVIMPAKFLFIKGIRRCSEVLRAGRSEPFLKRYCLAIPKSRRLYISVDEPCFMYFSDHFNALNTNLECIHRRQRNDFLHHPLLKLRIRFRNRPHRDAEVSATCYLSLPENEDCEKAWA</sequence>
<organism evidence="1 2">
    <name type="scientific">Trichinella murrelli</name>
    <dbReference type="NCBI Taxonomy" id="144512"/>
    <lineage>
        <taxon>Eukaryota</taxon>
        <taxon>Metazoa</taxon>
        <taxon>Ecdysozoa</taxon>
        <taxon>Nematoda</taxon>
        <taxon>Enoplea</taxon>
        <taxon>Dorylaimia</taxon>
        <taxon>Trichinellida</taxon>
        <taxon>Trichinellidae</taxon>
        <taxon>Trichinella</taxon>
    </lineage>
</organism>
<dbReference type="Proteomes" id="UP000055048">
    <property type="component" value="Unassembled WGS sequence"/>
</dbReference>
<accession>A0A0V0T808</accession>
<protein>
    <submittedName>
        <fullName evidence="1">Uncharacterized protein</fullName>
    </submittedName>
</protein>
<dbReference type="AlphaFoldDB" id="A0A0V0T808"/>
<name>A0A0V0T808_9BILA</name>
<keyword evidence="2" id="KW-1185">Reference proteome</keyword>
<comment type="caution">
    <text evidence="1">The sequence shown here is derived from an EMBL/GenBank/DDBJ whole genome shotgun (WGS) entry which is preliminary data.</text>
</comment>
<proteinExistence type="predicted"/>